<keyword evidence="10" id="KW-1185">Reference proteome</keyword>
<evidence type="ECO:0000256" key="2">
    <source>
        <dbReference type="ARBA" id="ARBA00022448"/>
    </source>
</evidence>
<feature type="region of interest" description="Disordered" evidence="6">
    <location>
        <begin position="203"/>
        <end position="251"/>
    </location>
</feature>
<feature type="transmembrane region" description="Helical" evidence="7">
    <location>
        <begin position="47"/>
        <end position="67"/>
    </location>
</feature>
<feature type="transmembrane region" description="Helical" evidence="7">
    <location>
        <begin position="79"/>
        <end position="96"/>
    </location>
</feature>
<comment type="subcellular location">
    <subcellularLocation>
        <location evidence="1">Membrane</location>
        <topology evidence="1">Multi-pass membrane protein</topology>
    </subcellularLocation>
</comment>
<dbReference type="GO" id="GO:0016020">
    <property type="term" value="C:membrane"/>
    <property type="evidence" value="ECO:0007669"/>
    <property type="project" value="UniProtKB-SubCell"/>
</dbReference>
<feature type="transmembrane region" description="Helical" evidence="7">
    <location>
        <begin position="12"/>
        <end position="35"/>
    </location>
</feature>
<comment type="caution">
    <text evidence="9">The sequence shown here is derived from an EMBL/GenBank/DDBJ whole genome shotgun (WGS) entry which is preliminary data.</text>
</comment>
<sequence>MSSVEARRLSWTIAFGAAILNFLQVSCFFIAPAVLLPLVVKELKASLALAPLPIAIGKISYVLFLVPEGVILDSVGPRVFLLVGFVGLSVVSFLYSFLIRSFTALCVFHIILAAFASITGVPVYSLLLSELFKENLGLALGLVLSGFSLAGTVVPFTLGPLAAQKGWRLIWKLISLILATVAVPVAFFIWKRFPIALKEHEESIPKSPSSSSPRFLRKQGKLSSSNLSSPSLRNISRRSRSRKANRMDNKQISGLTNSGSIFSPIYFSLMVCYICVQYAYGCFNENILFFLTVDANFTLGHASLIMSLINCAAFAAKLIGGHLGDTHDRYRLAAVSSASAAAGIIILFLPGTSANEYTRLPSLGTSSFQFFVFAIAFGAGYGSTFNCLYSIVPSVFPLSRIGVVQSSLFGFGLLGNATGALLTGSLREWTGSYDISFSVAFVMCCIAFIVFHILEVVEHHMLSSSFHVADQSTPLSQTTRYKSELSIPLYREQSTYDTHEETTGKEPLLKRSTSAIAMIQRSKTFSSLVDRGVLGYSFDYLPNISVDNASDGYSSSSSSEEEEEAENNKRMESKAE</sequence>
<feature type="transmembrane region" description="Helical" evidence="7">
    <location>
        <begin position="435"/>
        <end position="454"/>
    </location>
</feature>
<dbReference type="SUPFAM" id="SSF103473">
    <property type="entry name" value="MFS general substrate transporter"/>
    <property type="match status" value="1"/>
</dbReference>
<feature type="transmembrane region" description="Helical" evidence="7">
    <location>
        <begin position="170"/>
        <end position="190"/>
    </location>
</feature>
<dbReference type="Gene3D" id="1.20.1250.20">
    <property type="entry name" value="MFS general substrate transporter like domains"/>
    <property type="match status" value="1"/>
</dbReference>
<organism evidence="9 10">
    <name type="scientific">Galdieria yellowstonensis</name>
    <dbReference type="NCBI Taxonomy" id="3028027"/>
    <lineage>
        <taxon>Eukaryota</taxon>
        <taxon>Rhodophyta</taxon>
        <taxon>Bangiophyceae</taxon>
        <taxon>Galdieriales</taxon>
        <taxon>Galdieriaceae</taxon>
        <taxon>Galdieria</taxon>
    </lineage>
</organism>
<dbReference type="InterPro" id="IPR036259">
    <property type="entry name" value="MFS_trans_sf"/>
</dbReference>
<accession>A0AAV9IK56</accession>
<feature type="compositionally biased region" description="Basic and acidic residues" evidence="6">
    <location>
        <begin position="566"/>
        <end position="576"/>
    </location>
</feature>
<evidence type="ECO:0000256" key="7">
    <source>
        <dbReference type="SAM" id="Phobius"/>
    </source>
</evidence>
<reference evidence="9 10" key="1">
    <citation type="submission" date="2022-07" db="EMBL/GenBank/DDBJ databases">
        <title>Genome-wide signatures of adaptation to extreme environments.</title>
        <authorList>
            <person name="Cho C.H."/>
            <person name="Yoon H.S."/>
        </authorList>
    </citation>
    <scope>NUCLEOTIDE SEQUENCE [LARGE SCALE GENOMIC DNA]</scope>
    <source>
        <strain evidence="9 10">108.79 E11</strain>
    </source>
</reference>
<feature type="compositionally biased region" description="Low complexity" evidence="6">
    <location>
        <begin position="222"/>
        <end position="234"/>
    </location>
</feature>
<proteinExistence type="predicted"/>
<evidence type="ECO:0000313" key="10">
    <source>
        <dbReference type="Proteomes" id="UP001300502"/>
    </source>
</evidence>
<gene>
    <name evidence="9" type="ORF">GAYE_SCF43G5646</name>
</gene>
<name>A0AAV9IK56_9RHOD</name>
<evidence type="ECO:0000256" key="4">
    <source>
        <dbReference type="ARBA" id="ARBA00022989"/>
    </source>
</evidence>
<dbReference type="PANTHER" id="PTHR43385">
    <property type="entry name" value="RIBOFLAVIN TRANSPORTER RIBJ"/>
    <property type="match status" value="1"/>
</dbReference>
<dbReference type="GO" id="GO:0022857">
    <property type="term" value="F:transmembrane transporter activity"/>
    <property type="evidence" value="ECO:0007669"/>
    <property type="project" value="InterPro"/>
</dbReference>
<dbReference type="PANTHER" id="PTHR43385:SF1">
    <property type="entry name" value="RIBOFLAVIN TRANSPORTER RIBJ"/>
    <property type="match status" value="1"/>
</dbReference>
<feature type="transmembrane region" description="Helical" evidence="7">
    <location>
        <begin position="136"/>
        <end position="158"/>
    </location>
</feature>
<feature type="transmembrane region" description="Helical" evidence="7">
    <location>
        <begin position="332"/>
        <end position="350"/>
    </location>
</feature>
<keyword evidence="5 7" id="KW-0472">Membrane</keyword>
<feature type="transmembrane region" description="Helical" evidence="7">
    <location>
        <begin position="300"/>
        <end position="320"/>
    </location>
</feature>
<evidence type="ECO:0000256" key="3">
    <source>
        <dbReference type="ARBA" id="ARBA00022692"/>
    </source>
</evidence>
<dbReference type="EMBL" id="JANCYU010000055">
    <property type="protein sequence ID" value="KAK4527719.1"/>
    <property type="molecule type" value="Genomic_DNA"/>
</dbReference>
<keyword evidence="4 7" id="KW-1133">Transmembrane helix</keyword>
<dbReference type="Pfam" id="PF07690">
    <property type="entry name" value="MFS_1"/>
    <property type="match status" value="2"/>
</dbReference>
<dbReference type="PROSITE" id="PS50850">
    <property type="entry name" value="MFS"/>
    <property type="match status" value="1"/>
</dbReference>
<dbReference type="Proteomes" id="UP001300502">
    <property type="component" value="Unassembled WGS sequence"/>
</dbReference>
<feature type="compositionally biased region" description="Basic residues" evidence="6">
    <location>
        <begin position="235"/>
        <end position="244"/>
    </location>
</feature>
<dbReference type="AlphaFoldDB" id="A0AAV9IK56"/>
<dbReference type="InterPro" id="IPR011701">
    <property type="entry name" value="MFS"/>
</dbReference>
<evidence type="ECO:0000313" key="9">
    <source>
        <dbReference type="EMBL" id="KAK4527719.1"/>
    </source>
</evidence>
<dbReference type="InterPro" id="IPR020846">
    <property type="entry name" value="MFS_dom"/>
</dbReference>
<feature type="transmembrane region" description="Helical" evidence="7">
    <location>
        <begin position="401"/>
        <end position="423"/>
    </location>
</feature>
<evidence type="ECO:0000256" key="1">
    <source>
        <dbReference type="ARBA" id="ARBA00004141"/>
    </source>
</evidence>
<protein>
    <recommendedName>
        <fullName evidence="8">Major facilitator superfamily (MFS) profile domain-containing protein</fullName>
    </recommendedName>
</protein>
<feature type="transmembrane region" description="Helical" evidence="7">
    <location>
        <begin position="102"/>
        <end position="124"/>
    </location>
</feature>
<feature type="domain" description="Major facilitator superfamily (MFS) profile" evidence="8">
    <location>
        <begin position="13"/>
        <end position="459"/>
    </location>
</feature>
<evidence type="ECO:0000259" key="8">
    <source>
        <dbReference type="PROSITE" id="PS50850"/>
    </source>
</evidence>
<evidence type="ECO:0000256" key="5">
    <source>
        <dbReference type="ARBA" id="ARBA00023136"/>
    </source>
</evidence>
<keyword evidence="3 7" id="KW-0812">Transmembrane</keyword>
<evidence type="ECO:0000256" key="6">
    <source>
        <dbReference type="SAM" id="MobiDB-lite"/>
    </source>
</evidence>
<feature type="transmembrane region" description="Helical" evidence="7">
    <location>
        <begin position="261"/>
        <end position="280"/>
    </location>
</feature>
<dbReference type="InterPro" id="IPR052983">
    <property type="entry name" value="MFS_Riboflavin_Transporter"/>
</dbReference>
<feature type="transmembrane region" description="Helical" evidence="7">
    <location>
        <begin position="370"/>
        <end position="389"/>
    </location>
</feature>
<keyword evidence="2" id="KW-0813">Transport</keyword>
<feature type="region of interest" description="Disordered" evidence="6">
    <location>
        <begin position="545"/>
        <end position="576"/>
    </location>
</feature>